<gene>
    <name evidence="1" type="ORF">OHZ10_29355</name>
</gene>
<dbReference type="RefSeq" id="WP_233343673.1">
    <property type="nucleotide sequence ID" value="NZ_CP109822.1"/>
</dbReference>
<evidence type="ECO:0000313" key="1">
    <source>
        <dbReference type="EMBL" id="XAE50600.1"/>
    </source>
</evidence>
<name>A0ABZ3DN49_9BURK</name>
<evidence type="ECO:0000313" key="2">
    <source>
        <dbReference type="Proteomes" id="UP001448498"/>
    </source>
</evidence>
<proteinExistence type="predicted"/>
<dbReference type="EMBL" id="CP109822">
    <property type="protein sequence ID" value="XAE50600.1"/>
    <property type="molecule type" value="Genomic_DNA"/>
</dbReference>
<keyword evidence="2" id="KW-1185">Reference proteome</keyword>
<organism evidence="1 2">
    <name type="scientific">Burkholderia arboris</name>
    <dbReference type="NCBI Taxonomy" id="488730"/>
    <lineage>
        <taxon>Bacteria</taxon>
        <taxon>Pseudomonadati</taxon>
        <taxon>Pseudomonadota</taxon>
        <taxon>Betaproteobacteria</taxon>
        <taxon>Burkholderiales</taxon>
        <taxon>Burkholderiaceae</taxon>
        <taxon>Burkholderia</taxon>
        <taxon>Burkholderia cepacia complex</taxon>
    </lineage>
</organism>
<dbReference type="Proteomes" id="UP001448498">
    <property type="component" value="Chromosome 3"/>
</dbReference>
<sequence>MQNAYTLMGYTVTNAEQARTVLLVAKLAGRDAVAKQAMALIAKYEAQ</sequence>
<reference evidence="1 2" key="1">
    <citation type="submission" date="2022-10" db="EMBL/GenBank/DDBJ databases">
        <title>Genomic of Burkholderia cepacia PN-1.</title>
        <authorList>
            <person name="Yang Y."/>
            <person name="Guan H."/>
            <person name="Huang J."/>
        </authorList>
    </citation>
    <scope>NUCLEOTIDE SEQUENCE [LARGE SCALE GENOMIC DNA]</scope>
    <source>
        <strain evidence="1 2">PN-1</strain>
    </source>
</reference>
<protein>
    <submittedName>
        <fullName evidence="1">Uncharacterized protein</fullName>
    </submittedName>
</protein>
<accession>A0ABZ3DN49</accession>